<evidence type="ECO:0000313" key="2">
    <source>
        <dbReference type="EMBL" id="MCC2614632.1"/>
    </source>
</evidence>
<reference evidence="2 3" key="1">
    <citation type="submission" date="2021-10" db="EMBL/GenBank/DDBJ databases">
        <title>Draft genome of Aestuariibacter halophilus JC2043.</title>
        <authorList>
            <person name="Emsley S.A."/>
            <person name="Pfannmuller K.M."/>
            <person name="Ushijima B."/>
            <person name="Saw J.H."/>
            <person name="Videau P."/>
        </authorList>
    </citation>
    <scope>NUCLEOTIDE SEQUENCE [LARGE SCALE GENOMIC DNA]</scope>
    <source>
        <strain evidence="2 3">JC2043</strain>
    </source>
</reference>
<evidence type="ECO:0000256" key="1">
    <source>
        <dbReference type="SAM" id="Phobius"/>
    </source>
</evidence>
<feature type="transmembrane region" description="Helical" evidence="1">
    <location>
        <begin position="36"/>
        <end position="54"/>
    </location>
</feature>
<dbReference type="Proteomes" id="UP001520878">
    <property type="component" value="Unassembled WGS sequence"/>
</dbReference>
<protein>
    <submittedName>
        <fullName evidence="2">Uncharacterized protein</fullName>
    </submittedName>
</protein>
<organism evidence="2 3">
    <name type="scientific">Fluctibacter halophilus</name>
    <dbReference type="NCBI Taxonomy" id="226011"/>
    <lineage>
        <taxon>Bacteria</taxon>
        <taxon>Pseudomonadati</taxon>
        <taxon>Pseudomonadota</taxon>
        <taxon>Gammaproteobacteria</taxon>
        <taxon>Alteromonadales</taxon>
        <taxon>Alteromonadaceae</taxon>
        <taxon>Fluctibacter</taxon>
    </lineage>
</organism>
<gene>
    <name evidence="2" type="ORF">LJ739_00070</name>
</gene>
<dbReference type="EMBL" id="JAJEWP010000001">
    <property type="protein sequence ID" value="MCC2614632.1"/>
    <property type="molecule type" value="Genomic_DNA"/>
</dbReference>
<keyword evidence="1" id="KW-0812">Transmembrane</keyword>
<sequence>MIKLLFMLPLALCLLWTGYLKANGYSLSQGKQGYTYILIFSAVIAAFYTIMLWLTRL</sequence>
<proteinExistence type="predicted"/>
<accession>A0ABS8G220</accession>
<comment type="caution">
    <text evidence="2">The sequence shown here is derived from an EMBL/GenBank/DDBJ whole genome shotgun (WGS) entry which is preliminary data.</text>
</comment>
<keyword evidence="3" id="KW-1185">Reference proteome</keyword>
<dbReference type="RefSeq" id="WP_229156558.1">
    <property type="nucleotide sequence ID" value="NZ_JAJEWP010000001.1"/>
</dbReference>
<evidence type="ECO:0000313" key="3">
    <source>
        <dbReference type="Proteomes" id="UP001520878"/>
    </source>
</evidence>
<keyword evidence="1" id="KW-1133">Transmembrane helix</keyword>
<keyword evidence="1" id="KW-0472">Membrane</keyword>
<name>A0ABS8G220_9ALTE</name>